<evidence type="ECO:0000313" key="4">
    <source>
        <dbReference type="EMBL" id="WAR20862.1"/>
    </source>
</evidence>
<comment type="similarity">
    <text evidence="1">Belongs to the PAIP2 family.</text>
</comment>
<dbReference type="EMBL" id="CP111023">
    <property type="protein sequence ID" value="WAR20862.1"/>
    <property type="molecule type" value="Genomic_DNA"/>
</dbReference>
<sequence length="238" mass="27037">MFCAAEEFVVFRTKEKELKRRANMQDERCLVDQDPLLTNVPQLEGVNQVIDVSDDAWTADELENAERQVEQVLMEEAFIQECFEEMMEEEEDRWFHNTFVLHTPPSSSTFIPVTHIHQSSASVTITDEGHTLQYISHENSMPAYHTNQYSAIEHSTPTQFYQQMASTLGSVSYMPTSSPINVLPVPVMISVPMMTMDQFYNAGLVCHNFTDLSVETKPIPGSLLNPDAPEFVPRGVSR</sequence>
<dbReference type="Proteomes" id="UP001164746">
    <property type="component" value="Chromosome 12"/>
</dbReference>
<keyword evidence="2" id="KW-0832">Ubl conjugation</keyword>
<protein>
    <submittedName>
        <fullName evidence="4">Uncharacterized protein</fullName>
    </submittedName>
</protein>
<gene>
    <name evidence="4" type="ORF">MAR_014836</name>
</gene>
<reference evidence="4" key="1">
    <citation type="submission" date="2022-11" db="EMBL/GenBank/DDBJ databases">
        <title>Centuries of genome instability and evolution in soft-shell clam transmissible cancer (bioRxiv).</title>
        <authorList>
            <person name="Hart S.F.M."/>
            <person name="Yonemitsu M.A."/>
            <person name="Giersch R.M."/>
            <person name="Beal B.F."/>
            <person name="Arriagada G."/>
            <person name="Davis B.W."/>
            <person name="Ostrander E.A."/>
            <person name="Goff S.P."/>
            <person name="Metzger M.J."/>
        </authorList>
    </citation>
    <scope>NUCLEOTIDE SEQUENCE</scope>
    <source>
        <strain evidence="4">MELC-2E11</strain>
        <tissue evidence="4">Siphon/mantle</tissue>
    </source>
</reference>
<keyword evidence="5" id="KW-1185">Reference proteome</keyword>
<accession>A0ABY7FIJ2</accession>
<proteinExistence type="inferred from homology"/>
<evidence type="ECO:0000313" key="5">
    <source>
        <dbReference type="Proteomes" id="UP001164746"/>
    </source>
</evidence>
<dbReference type="PANTHER" id="PTHR13154:SF6">
    <property type="entry name" value="GEO05078P1"/>
    <property type="match status" value="1"/>
</dbReference>
<name>A0ABY7FIJ2_MYAAR</name>
<dbReference type="InterPro" id="IPR040396">
    <property type="entry name" value="PAIP2-like"/>
</dbReference>
<keyword evidence="3" id="KW-0810">Translation regulation</keyword>
<dbReference type="PANTHER" id="PTHR13154">
    <property type="entry name" value="POLYADENYLATE-BINDING PROTEIN-INTERACTING PROTEIN 2"/>
    <property type="match status" value="1"/>
</dbReference>
<evidence type="ECO:0000256" key="2">
    <source>
        <dbReference type="ARBA" id="ARBA00022843"/>
    </source>
</evidence>
<evidence type="ECO:0000256" key="3">
    <source>
        <dbReference type="ARBA" id="ARBA00022845"/>
    </source>
</evidence>
<organism evidence="4 5">
    <name type="scientific">Mya arenaria</name>
    <name type="common">Soft-shell clam</name>
    <dbReference type="NCBI Taxonomy" id="6604"/>
    <lineage>
        <taxon>Eukaryota</taxon>
        <taxon>Metazoa</taxon>
        <taxon>Spiralia</taxon>
        <taxon>Lophotrochozoa</taxon>
        <taxon>Mollusca</taxon>
        <taxon>Bivalvia</taxon>
        <taxon>Autobranchia</taxon>
        <taxon>Heteroconchia</taxon>
        <taxon>Euheterodonta</taxon>
        <taxon>Imparidentia</taxon>
        <taxon>Neoheterodontei</taxon>
        <taxon>Myida</taxon>
        <taxon>Myoidea</taxon>
        <taxon>Myidae</taxon>
        <taxon>Mya</taxon>
    </lineage>
</organism>
<evidence type="ECO:0000256" key="1">
    <source>
        <dbReference type="ARBA" id="ARBA00006858"/>
    </source>
</evidence>
<dbReference type="Pfam" id="PF07145">
    <property type="entry name" value="PAM2"/>
    <property type="match status" value="1"/>
</dbReference>
<dbReference type="InterPro" id="IPR009818">
    <property type="entry name" value="PAM2_motif"/>
</dbReference>